<evidence type="ECO:0000313" key="3">
    <source>
        <dbReference type="Proteomes" id="UP001153461"/>
    </source>
</evidence>
<gene>
    <name evidence="2" type="ORF">PNAL_LOCUS6613</name>
</gene>
<organism evidence="2 3">
    <name type="scientific">Penicillium nalgiovense</name>
    <dbReference type="NCBI Taxonomy" id="60175"/>
    <lineage>
        <taxon>Eukaryota</taxon>
        <taxon>Fungi</taxon>
        <taxon>Dikarya</taxon>
        <taxon>Ascomycota</taxon>
        <taxon>Pezizomycotina</taxon>
        <taxon>Eurotiomycetes</taxon>
        <taxon>Eurotiomycetidae</taxon>
        <taxon>Eurotiales</taxon>
        <taxon>Aspergillaceae</taxon>
        <taxon>Penicillium</taxon>
    </lineage>
</organism>
<accession>A0A9W4MYJ6</accession>
<sequence>MKYLPQQFLGCISFRDLPLKRLPDMANAPASETSMPRLGLRAFAVVLAVIIMSLFGALFGNTGWVYYIVVGIPGIWSLVNLALIVFKRPVHPGAHIALDFIFTIVLLFFGIVSLIAEQVSLYGESSVHSSWHMAVAAFALMVINGLLHFVHFVLGCYDVHKRRHASSVDYNPQKIDSA</sequence>
<keyword evidence="1" id="KW-1133">Transmembrane helix</keyword>
<dbReference type="AlphaFoldDB" id="A0A9W4MYJ6"/>
<keyword evidence="1" id="KW-0472">Membrane</keyword>
<dbReference type="Proteomes" id="UP001153461">
    <property type="component" value="Unassembled WGS sequence"/>
</dbReference>
<evidence type="ECO:0000256" key="1">
    <source>
        <dbReference type="SAM" id="Phobius"/>
    </source>
</evidence>
<protein>
    <submittedName>
        <fullName evidence="2">Uncharacterized protein</fullName>
    </submittedName>
</protein>
<evidence type="ECO:0000313" key="2">
    <source>
        <dbReference type="EMBL" id="CAG8169816.1"/>
    </source>
</evidence>
<comment type="caution">
    <text evidence="2">The sequence shown here is derived from an EMBL/GenBank/DDBJ whole genome shotgun (WGS) entry which is preliminary data.</text>
</comment>
<feature type="transmembrane region" description="Helical" evidence="1">
    <location>
        <begin position="64"/>
        <end position="86"/>
    </location>
</feature>
<feature type="transmembrane region" description="Helical" evidence="1">
    <location>
        <begin position="38"/>
        <end position="58"/>
    </location>
</feature>
<name>A0A9W4MYJ6_PENNA</name>
<proteinExistence type="predicted"/>
<dbReference type="EMBL" id="CAJVNV010000344">
    <property type="protein sequence ID" value="CAG8169816.1"/>
    <property type="molecule type" value="Genomic_DNA"/>
</dbReference>
<reference evidence="2" key="1">
    <citation type="submission" date="2021-07" db="EMBL/GenBank/DDBJ databases">
        <authorList>
            <person name="Branca A.L. A."/>
        </authorList>
    </citation>
    <scope>NUCLEOTIDE SEQUENCE</scope>
</reference>
<keyword evidence="1" id="KW-0812">Transmembrane</keyword>
<feature type="transmembrane region" description="Helical" evidence="1">
    <location>
        <begin position="136"/>
        <end position="157"/>
    </location>
</feature>
<feature type="transmembrane region" description="Helical" evidence="1">
    <location>
        <begin position="98"/>
        <end position="116"/>
    </location>
</feature>
<dbReference type="OrthoDB" id="248320at2759"/>